<keyword evidence="1" id="KW-1003">Cell membrane</keyword>
<dbReference type="EMBL" id="AMGO01000006">
    <property type="protein sequence ID" value="EKE45630.1"/>
    <property type="molecule type" value="Genomic_DNA"/>
</dbReference>
<keyword evidence="9" id="KW-1185">Reference proteome</keyword>
<evidence type="ECO:0000313" key="9">
    <source>
        <dbReference type="Proteomes" id="UP000006765"/>
    </source>
</evidence>
<evidence type="ECO:0000256" key="6">
    <source>
        <dbReference type="SAM" id="Phobius"/>
    </source>
</evidence>
<dbReference type="Pfam" id="PF06305">
    <property type="entry name" value="LapA_dom"/>
    <property type="match status" value="1"/>
</dbReference>
<keyword evidence="2 6" id="KW-0812">Transmembrane</keyword>
<organism evidence="8 9">
    <name type="scientific">Oceaniovalibus guishaninsula JLT2003</name>
    <dbReference type="NCBI Taxonomy" id="1231392"/>
    <lineage>
        <taxon>Bacteria</taxon>
        <taxon>Pseudomonadati</taxon>
        <taxon>Pseudomonadota</taxon>
        <taxon>Alphaproteobacteria</taxon>
        <taxon>Rhodobacterales</taxon>
        <taxon>Roseobacteraceae</taxon>
        <taxon>Oceaniovalibus</taxon>
    </lineage>
</organism>
<dbReference type="RefSeq" id="WP_007425400.1">
    <property type="nucleotide sequence ID" value="NZ_AMGO01000006.1"/>
</dbReference>
<gene>
    <name evidence="8" type="ORF">OCGS_0247</name>
</gene>
<reference evidence="8 9" key="1">
    <citation type="journal article" date="2012" name="J. Bacteriol.">
        <title>Draft Genome Sequence of Oceaniovalibus guishaninsula JLT2003T.</title>
        <authorList>
            <person name="Tang K."/>
            <person name="Liu K."/>
            <person name="Jiao N."/>
        </authorList>
    </citation>
    <scope>NUCLEOTIDE SEQUENCE [LARGE SCALE GENOMIC DNA]</scope>
    <source>
        <strain evidence="8 9">JLT2003</strain>
    </source>
</reference>
<comment type="caution">
    <text evidence="8">The sequence shown here is derived from an EMBL/GenBank/DDBJ whole genome shotgun (WGS) entry which is preliminary data.</text>
</comment>
<dbReference type="STRING" id="1231392.OCGS_0247"/>
<dbReference type="OrthoDB" id="7689797at2"/>
<evidence type="ECO:0000256" key="2">
    <source>
        <dbReference type="ARBA" id="ARBA00022692"/>
    </source>
</evidence>
<evidence type="ECO:0000313" key="8">
    <source>
        <dbReference type="EMBL" id="EKE45630.1"/>
    </source>
</evidence>
<keyword evidence="3 6" id="KW-1133">Transmembrane helix</keyword>
<evidence type="ECO:0000256" key="1">
    <source>
        <dbReference type="ARBA" id="ARBA00022475"/>
    </source>
</evidence>
<evidence type="ECO:0000259" key="7">
    <source>
        <dbReference type="Pfam" id="PF06305"/>
    </source>
</evidence>
<evidence type="ECO:0000256" key="5">
    <source>
        <dbReference type="SAM" id="Coils"/>
    </source>
</evidence>
<protein>
    <recommendedName>
        <fullName evidence="7">Lipopolysaccharide assembly protein A domain-containing protein</fullName>
    </recommendedName>
</protein>
<feature type="domain" description="Lipopolysaccharide assembly protein A" evidence="7">
    <location>
        <begin position="23"/>
        <end position="94"/>
    </location>
</feature>
<dbReference type="eggNOG" id="COG5416">
    <property type="taxonomic scope" value="Bacteria"/>
</dbReference>
<dbReference type="GO" id="GO:0005886">
    <property type="term" value="C:plasma membrane"/>
    <property type="evidence" value="ECO:0007669"/>
    <property type="project" value="InterPro"/>
</dbReference>
<keyword evidence="4 6" id="KW-0472">Membrane</keyword>
<keyword evidence="5" id="KW-0175">Coiled coil</keyword>
<proteinExistence type="predicted"/>
<evidence type="ECO:0000256" key="4">
    <source>
        <dbReference type="ARBA" id="ARBA00023136"/>
    </source>
</evidence>
<name>K2I9K1_9RHOB</name>
<sequence length="122" mass="13818">MTYVKYALLILLGVILVTVALANAGMVTLRLLPVSMAGFLGWSWLVRLPLFIVILASVLVGVLVGFVWEWAREHKHRAAARHERREKEQLQREVTQLRARPLREGDDDVLVLVEDRPAIAAR</sequence>
<feature type="coiled-coil region" evidence="5">
    <location>
        <begin position="73"/>
        <end position="100"/>
    </location>
</feature>
<feature type="transmembrane region" description="Helical" evidence="6">
    <location>
        <begin position="48"/>
        <end position="68"/>
    </location>
</feature>
<dbReference type="Proteomes" id="UP000006765">
    <property type="component" value="Unassembled WGS sequence"/>
</dbReference>
<accession>K2I9K1</accession>
<evidence type="ECO:0000256" key="3">
    <source>
        <dbReference type="ARBA" id="ARBA00022989"/>
    </source>
</evidence>
<dbReference type="InterPro" id="IPR010445">
    <property type="entry name" value="LapA_dom"/>
</dbReference>
<dbReference type="AlphaFoldDB" id="K2I9K1"/>